<dbReference type="Proteomes" id="UP001501257">
    <property type="component" value="Unassembled WGS sequence"/>
</dbReference>
<feature type="compositionally biased region" description="Low complexity" evidence="1">
    <location>
        <begin position="19"/>
        <end position="34"/>
    </location>
</feature>
<organism evidence="2 3">
    <name type="scientific">Paeniglutamicibacter antarcticus</name>
    <dbReference type="NCBI Taxonomy" id="494023"/>
    <lineage>
        <taxon>Bacteria</taxon>
        <taxon>Bacillati</taxon>
        <taxon>Actinomycetota</taxon>
        <taxon>Actinomycetes</taxon>
        <taxon>Micrococcales</taxon>
        <taxon>Micrococcaceae</taxon>
        <taxon>Paeniglutamicibacter</taxon>
    </lineage>
</organism>
<dbReference type="EMBL" id="BAABLK010000007">
    <property type="protein sequence ID" value="GAA5225899.1"/>
    <property type="molecule type" value="Genomic_DNA"/>
</dbReference>
<evidence type="ECO:0000313" key="2">
    <source>
        <dbReference type="EMBL" id="GAA5225899.1"/>
    </source>
</evidence>
<name>A0ABP9TG05_9MICC</name>
<evidence type="ECO:0000313" key="3">
    <source>
        <dbReference type="Proteomes" id="UP001501257"/>
    </source>
</evidence>
<feature type="region of interest" description="Disordered" evidence="1">
    <location>
        <begin position="1"/>
        <end position="44"/>
    </location>
</feature>
<comment type="caution">
    <text evidence="2">The sequence shown here is derived from an EMBL/GenBank/DDBJ whole genome shotgun (WGS) entry which is preliminary data.</text>
</comment>
<gene>
    <name evidence="2" type="ORF">GCM10025778_04290</name>
</gene>
<proteinExistence type="predicted"/>
<keyword evidence="3" id="KW-1185">Reference proteome</keyword>
<reference evidence="3" key="1">
    <citation type="journal article" date="2019" name="Int. J. Syst. Evol. Microbiol.">
        <title>The Global Catalogue of Microorganisms (GCM) 10K type strain sequencing project: providing services to taxonomists for standard genome sequencing and annotation.</title>
        <authorList>
            <consortium name="The Broad Institute Genomics Platform"/>
            <consortium name="The Broad Institute Genome Sequencing Center for Infectious Disease"/>
            <person name="Wu L."/>
            <person name="Ma J."/>
        </authorList>
    </citation>
    <scope>NUCLEOTIDE SEQUENCE [LARGE SCALE GENOMIC DNA]</scope>
    <source>
        <strain evidence="3">JCM 18952</strain>
    </source>
</reference>
<accession>A0ABP9TG05</accession>
<protein>
    <submittedName>
        <fullName evidence="2">Uncharacterized protein</fullName>
    </submittedName>
</protein>
<sequence>MLKASNTQAPTRDETVASTTDTETPKTGTDTGTDTGTGTGQNVGLGLEATTREKISGTVPHPADSGNQKMRVYSNGVVKIGKTTYSLTKRMRGQIVFALWDSQGVMFANTDGEIIAEYLWPPEGTGYVGAGQSLTRFRQTPLHMELSPMS</sequence>
<evidence type="ECO:0000256" key="1">
    <source>
        <dbReference type="SAM" id="MobiDB-lite"/>
    </source>
</evidence>
<feature type="compositionally biased region" description="Polar residues" evidence="1">
    <location>
        <begin position="1"/>
        <end position="10"/>
    </location>
</feature>